<keyword evidence="2" id="KW-1133">Transmembrane helix</keyword>
<gene>
    <name evidence="3" type="ORF">CDEB00056_LOCUS203</name>
</gene>
<keyword evidence="2" id="KW-0812">Transmembrane</keyword>
<evidence type="ECO:0000313" key="3">
    <source>
        <dbReference type="EMBL" id="CAE0455362.1"/>
    </source>
</evidence>
<evidence type="ECO:0000256" key="1">
    <source>
        <dbReference type="SAM" id="MobiDB-lite"/>
    </source>
</evidence>
<feature type="region of interest" description="Disordered" evidence="1">
    <location>
        <begin position="30"/>
        <end position="60"/>
    </location>
</feature>
<proteinExistence type="predicted"/>
<accession>A0A7S3V3U5</accession>
<name>A0A7S3V3U5_9STRA</name>
<keyword evidence="2" id="KW-0472">Membrane</keyword>
<dbReference type="AlphaFoldDB" id="A0A7S3V3U5"/>
<feature type="region of interest" description="Disordered" evidence="1">
    <location>
        <begin position="155"/>
        <end position="176"/>
    </location>
</feature>
<organism evidence="3">
    <name type="scientific">Chaetoceros debilis</name>
    <dbReference type="NCBI Taxonomy" id="122233"/>
    <lineage>
        <taxon>Eukaryota</taxon>
        <taxon>Sar</taxon>
        <taxon>Stramenopiles</taxon>
        <taxon>Ochrophyta</taxon>
        <taxon>Bacillariophyta</taxon>
        <taxon>Coscinodiscophyceae</taxon>
        <taxon>Chaetocerotophycidae</taxon>
        <taxon>Chaetocerotales</taxon>
        <taxon>Chaetocerotaceae</taxon>
        <taxon>Chaetoceros</taxon>
    </lineage>
</organism>
<evidence type="ECO:0000256" key="2">
    <source>
        <dbReference type="SAM" id="Phobius"/>
    </source>
</evidence>
<protein>
    <submittedName>
        <fullName evidence="3">Uncharacterized protein</fullName>
    </submittedName>
</protein>
<feature type="transmembrane region" description="Helical" evidence="2">
    <location>
        <begin position="113"/>
        <end position="134"/>
    </location>
</feature>
<sequence>MCIQTKRDTATDITILLKNAEDLLEVNNDEGPSLGDGVSGMLPGIQEETESSLGDSGDGVGQGLRQPLLSPLALHRELLECQDADKEKKTNHHSSNVNITHANITHTVKHNRFFLWIAMVMMALTGMIFIAVGINDQDQLNTMKEMQEFKQCARESLRQAEQRRDERRRRREEEISKNNVVDHNTVNLDGRVSASPLFFAS</sequence>
<reference evidence="3" key="1">
    <citation type="submission" date="2021-01" db="EMBL/GenBank/DDBJ databases">
        <authorList>
            <person name="Corre E."/>
            <person name="Pelletier E."/>
            <person name="Niang G."/>
            <person name="Scheremetjew M."/>
            <person name="Finn R."/>
            <person name="Kale V."/>
            <person name="Holt S."/>
            <person name="Cochrane G."/>
            <person name="Meng A."/>
            <person name="Brown T."/>
            <person name="Cohen L."/>
        </authorList>
    </citation>
    <scope>NUCLEOTIDE SEQUENCE</scope>
    <source>
        <strain evidence="3">MM31A-1</strain>
    </source>
</reference>
<dbReference type="EMBL" id="HBIO01000276">
    <property type="protein sequence ID" value="CAE0455362.1"/>
    <property type="molecule type" value="Transcribed_RNA"/>
</dbReference>